<dbReference type="AlphaFoldDB" id="A0A6I6DFI7"/>
<reference evidence="3" key="1">
    <citation type="journal article" date="2019" name="Microbiology">
        <title>Complete Genome Sequence of an Uncultured Bacterium of the Candidate Phylum Bipolaricaulota.</title>
        <authorList>
            <person name="Kadnikov V.V."/>
            <person name="Mardanov A.V."/>
            <person name="Beletsky A.V."/>
            <person name="Frank Y.A."/>
            <person name="Karnachuk O.V."/>
            <person name="Ravin N.V."/>
        </authorList>
    </citation>
    <scope>NUCLEOTIDE SEQUENCE [LARGE SCALE GENOMIC DNA]</scope>
</reference>
<evidence type="ECO:0000313" key="3">
    <source>
        <dbReference type="Proteomes" id="UP000426444"/>
    </source>
</evidence>
<dbReference type="RefSeq" id="WP_156203093.1">
    <property type="nucleotide sequence ID" value="NZ_CP046457.1"/>
</dbReference>
<accession>A0A6I6DFI7</accession>
<keyword evidence="3" id="KW-1185">Reference proteome</keyword>
<dbReference type="NCBIfam" id="TIGR02530">
    <property type="entry name" value="flg_new"/>
    <property type="match status" value="1"/>
</dbReference>
<protein>
    <recommendedName>
        <fullName evidence="4">Flagellar operon protein</fullName>
    </recommendedName>
</protein>
<dbReference type="OrthoDB" id="165650at2"/>
<sequence>MVNNKIFFPQKPVQPIGTDKTKKDIDNKKTEPKTSFNDILQKKIEGELKISNHAQQRLQSRNIELTENDMNKIEEAVVKAREKGSKDSLVLMDDLAFVVSIKNNTIITAVDGTNLKENVFTNIDSAVIV</sequence>
<feature type="compositionally biased region" description="Basic and acidic residues" evidence="1">
    <location>
        <begin position="19"/>
        <end position="32"/>
    </location>
</feature>
<dbReference type="InterPro" id="IPR013367">
    <property type="entry name" value="Flagellar_put"/>
</dbReference>
<dbReference type="Pfam" id="PF12611">
    <property type="entry name" value="Flagellar_put"/>
    <property type="match status" value="1"/>
</dbReference>
<evidence type="ECO:0000313" key="2">
    <source>
        <dbReference type="EMBL" id="QGT99171.1"/>
    </source>
</evidence>
<organism evidence="2 3">
    <name type="scientific">Candidatus Syntrophocurvum alkaliphilum</name>
    <dbReference type="NCBI Taxonomy" id="2293317"/>
    <lineage>
        <taxon>Bacteria</taxon>
        <taxon>Bacillati</taxon>
        <taxon>Bacillota</taxon>
        <taxon>Clostridia</taxon>
        <taxon>Eubacteriales</taxon>
        <taxon>Syntrophomonadaceae</taxon>
        <taxon>Candidatus Syntrophocurvum</taxon>
    </lineage>
</organism>
<proteinExistence type="predicted"/>
<dbReference type="Proteomes" id="UP000426444">
    <property type="component" value="Chromosome"/>
</dbReference>
<feature type="region of interest" description="Disordered" evidence="1">
    <location>
        <begin position="11"/>
        <end position="32"/>
    </location>
</feature>
<dbReference type="EMBL" id="CP046457">
    <property type="protein sequence ID" value="QGT99171.1"/>
    <property type="molecule type" value="Genomic_DNA"/>
</dbReference>
<evidence type="ECO:0008006" key="4">
    <source>
        <dbReference type="Google" id="ProtNLM"/>
    </source>
</evidence>
<name>A0A6I6DFI7_9FIRM</name>
<gene>
    <name evidence="2" type="ORF">SYNTR_0578</name>
</gene>
<dbReference type="KEGG" id="salq:SYNTR_0578"/>
<evidence type="ECO:0000256" key="1">
    <source>
        <dbReference type="SAM" id="MobiDB-lite"/>
    </source>
</evidence>